<name>A0AA35NFC4_SACMI</name>
<dbReference type="CDD" id="cd07505">
    <property type="entry name" value="HAD_BPGM-like"/>
    <property type="match status" value="1"/>
</dbReference>
<dbReference type="Gene3D" id="3.40.50.1000">
    <property type="entry name" value="HAD superfamily/HAD-like"/>
    <property type="match status" value="1"/>
</dbReference>
<dbReference type="PANTHER" id="PTHR43885:SF1">
    <property type="entry name" value="SUPERFAMILY HYDROLASE, PUTATIVE (AFU_ORTHOLOGUE AFUA_4G13290)-RELATED"/>
    <property type="match status" value="1"/>
</dbReference>
<dbReference type="NCBIfam" id="TIGR01549">
    <property type="entry name" value="HAD-SF-IA-v1"/>
    <property type="match status" value="1"/>
</dbReference>
<accession>A0AA35NFC4</accession>
<gene>
    <name evidence="1" type="primary">SMKI15G2780</name>
    <name evidence="1" type="ORF">SMKI_15G2780</name>
</gene>
<keyword evidence="2" id="KW-1185">Reference proteome</keyword>
<dbReference type="RefSeq" id="XP_056079554.1">
    <property type="nucleotide sequence ID" value="XM_056225768.1"/>
</dbReference>
<dbReference type="EMBL" id="OX365771">
    <property type="protein sequence ID" value="CAI4036434.1"/>
    <property type="molecule type" value="Genomic_DNA"/>
</dbReference>
<dbReference type="SFLD" id="SFLDS00003">
    <property type="entry name" value="Haloacid_Dehalogenase"/>
    <property type="match status" value="1"/>
</dbReference>
<sequence>MTKLQGLKRLKHIKAVIFDMDGTLCLPQPWMFPAMRNTIGLNDKSIDILHFIDSLPTEKERKAAHDKIELVETKAMKEMQPQPGLVDLMRYLTKKGISKNICTRNIGAPVESFVARFIPSELSVFDYIVTREFRPTKPHPDPLLHIASNLNITPLEMIMVGDSFDDMKSGRSAGCLTVLLKNHANSHLLLEHKELVDISVEDLSEIIEVLESLGN</sequence>
<protein>
    <recommendedName>
        <fullName evidence="3">YOR131C-like protein</fullName>
    </recommendedName>
</protein>
<dbReference type="Gene3D" id="1.10.260.80">
    <property type="match status" value="1"/>
</dbReference>
<evidence type="ECO:0000313" key="1">
    <source>
        <dbReference type="EMBL" id="CAI4036434.1"/>
    </source>
</evidence>
<dbReference type="AlphaFoldDB" id="A0AA35NFC4"/>
<dbReference type="SUPFAM" id="SSF56784">
    <property type="entry name" value="HAD-like"/>
    <property type="match status" value="1"/>
</dbReference>
<organism evidence="1 2">
    <name type="scientific">Saccharomyces mikatae IFO 1815</name>
    <dbReference type="NCBI Taxonomy" id="226126"/>
    <lineage>
        <taxon>Eukaryota</taxon>
        <taxon>Fungi</taxon>
        <taxon>Dikarya</taxon>
        <taxon>Ascomycota</taxon>
        <taxon>Saccharomycotina</taxon>
        <taxon>Saccharomycetes</taxon>
        <taxon>Saccharomycetales</taxon>
        <taxon>Saccharomycetaceae</taxon>
        <taxon>Saccharomyces</taxon>
    </lineage>
</organism>
<proteinExistence type="predicted"/>
<dbReference type="Pfam" id="PF00702">
    <property type="entry name" value="Hydrolase"/>
    <property type="match status" value="1"/>
</dbReference>
<dbReference type="InterPro" id="IPR006439">
    <property type="entry name" value="HAD-SF_hydro_IA"/>
</dbReference>
<dbReference type="InterPro" id="IPR036412">
    <property type="entry name" value="HAD-like_sf"/>
</dbReference>
<dbReference type="SFLD" id="SFLDG01129">
    <property type="entry name" value="C1.5:_HAD__Beta-PGM__Phosphata"/>
    <property type="match status" value="1"/>
</dbReference>
<dbReference type="PANTHER" id="PTHR43885">
    <property type="entry name" value="HALOACID DEHALOGENASE-LIKE HYDROLASE"/>
    <property type="match status" value="1"/>
</dbReference>
<dbReference type="Proteomes" id="UP001161438">
    <property type="component" value="Chromosome 15"/>
</dbReference>
<dbReference type="InterPro" id="IPR023214">
    <property type="entry name" value="HAD_sf"/>
</dbReference>
<dbReference type="GO" id="GO:0016791">
    <property type="term" value="F:phosphatase activity"/>
    <property type="evidence" value="ECO:0007669"/>
    <property type="project" value="UniProtKB-ARBA"/>
</dbReference>
<evidence type="ECO:0000313" key="2">
    <source>
        <dbReference type="Proteomes" id="UP001161438"/>
    </source>
</evidence>
<dbReference type="GeneID" id="80921342"/>
<evidence type="ECO:0008006" key="3">
    <source>
        <dbReference type="Google" id="ProtNLM"/>
    </source>
</evidence>
<reference evidence="1" key="1">
    <citation type="submission" date="2022-10" db="EMBL/GenBank/DDBJ databases">
        <authorList>
            <person name="Byrne P K."/>
        </authorList>
    </citation>
    <scope>NUCLEOTIDE SEQUENCE</scope>
    <source>
        <strain evidence="1">IFO1815</strain>
    </source>
</reference>